<accession>A0A0V0YGT8</accession>
<dbReference type="EMBL" id="JYDU01000015">
    <property type="protein sequence ID" value="KRX99402.1"/>
    <property type="molecule type" value="Genomic_DNA"/>
</dbReference>
<sequence>MEWTVSIVDGGILFVNKAAVCVETKVLRDVEKAREHLKWKANVICSSKRNAQPDIVETNSQNRKQRFTNELCKAYTELCTARAE</sequence>
<evidence type="ECO:0000313" key="1">
    <source>
        <dbReference type="EMBL" id="KRX99402.1"/>
    </source>
</evidence>
<organism evidence="1 2">
    <name type="scientific">Trichinella pseudospiralis</name>
    <name type="common">Parasitic roundworm</name>
    <dbReference type="NCBI Taxonomy" id="6337"/>
    <lineage>
        <taxon>Eukaryota</taxon>
        <taxon>Metazoa</taxon>
        <taxon>Ecdysozoa</taxon>
        <taxon>Nematoda</taxon>
        <taxon>Enoplea</taxon>
        <taxon>Dorylaimia</taxon>
        <taxon>Trichinellida</taxon>
        <taxon>Trichinellidae</taxon>
        <taxon>Trichinella</taxon>
    </lineage>
</organism>
<dbReference type="AlphaFoldDB" id="A0A0V0YGT8"/>
<reference evidence="1 2" key="1">
    <citation type="submission" date="2015-01" db="EMBL/GenBank/DDBJ databases">
        <title>Evolution of Trichinella species and genotypes.</title>
        <authorList>
            <person name="Korhonen P.K."/>
            <person name="Edoardo P."/>
            <person name="Giuseppe L.R."/>
            <person name="Gasser R.B."/>
        </authorList>
    </citation>
    <scope>NUCLEOTIDE SEQUENCE [LARGE SCALE GENOMIC DNA]</scope>
    <source>
        <strain evidence="1">ISS141</strain>
    </source>
</reference>
<gene>
    <name evidence="1" type="ORF">T4E_12104</name>
</gene>
<protein>
    <submittedName>
        <fullName evidence="1">Uncharacterized protein</fullName>
    </submittedName>
</protein>
<proteinExistence type="predicted"/>
<dbReference type="Proteomes" id="UP000054815">
    <property type="component" value="Unassembled WGS sequence"/>
</dbReference>
<comment type="caution">
    <text evidence="1">The sequence shown here is derived from an EMBL/GenBank/DDBJ whole genome shotgun (WGS) entry which is preliminary data.</text>
</comment>
<evidence type="ECO:0000313" key="2">
    <source>
        <dbReference type="Proteomes" id="UP000054815"/>
    </source>
</evidence>
<name>A0A0V0YGT8_TRIPS</name>